<gene>
    <name evidence="1" type="ORF">CR513_46826</name>
</gene>
<evidence type="ECO:0000313" key="1">
    <source>
        <dbReference type="EMBL" id="RDX73551.1"/>
    </source>
</evidence>
<dbReference type="AlphaFoldDB" id="A0A371F5J7"/>
<comment type="caution">
    <text evidence="1">The sequence shown here is derived from an EMBL/GenBank/DDBJ whole genome shotgun (WGS) entry which is preliminary data.</text>
</comment>
<feature type="non-terminal residue" evidence="1">
    <location>
        <position position="1"/>
    </location>
</feature>
<protein>
    <submittedName>
        <fullName evidence="1">Uncharacterized protein</fullName>
    </submittedName>
</protein>
<dbReference type="STRING" id="157652.A0A371F5J7"/>
<dbReference type="EMBL" id="QJKJ01010484">
    <property type="protein sequence ID" value="RDX73551.1"/>
    <property type="molecule type" value="Genomic_DNA"/>
</dbReference>
<dbReference type="PANTHER" id="PTHR46851">
    <property type="entry name" value="OS01G0884500 PROTEIN"/>
    <property type="match status" value="1"/>
</dbReference>
<sequence>IHIFAPFAVKRLKFKCFCCPKAVCGNCIYDAEFATVKEKKGFCSHCSKLALLIDENADVDSDGISKIQIHMNSQHVYSAHRFFKNGKNKCDLDPDEIDEGEDDTDDSEDVSDFIVSDCDDLNYTPGSKSVRKKKGMIKLKSMKGKVKDKKKEFIGWGSRSFIEFLEYIGKDTILIYFNL</sequence>
<dbReference type="InterPro" id="IPR045894">
    <property type="entry name" value="At5g08430-like"/>
</dbReference>
<dbReference type="Proteomes" id="UP000257109">
    <property type="component" value="Unassembled WGS sequence"/>
</dbReference>
<evidence type="ECO:0000313" key="2">
    <source>
        <dbReference type="Proteomes" id="UP000257109"/>
    </source>
</evidence>
<keyword evidence="2" id="KW-1185">Reference proteome</keyword>
<proteinExistence type="predicted"/>
<organism evidence="1 2">
    <name type="scientific">Mucuna pruriens</name>
    <name type="common">Velvet bean</name>
    <name type="synonym">Dolichos pruriens</name>
    <dbReference type="NCBI Taxonomy" id="157652"/>
    <lineage>
        <taxon>Eukaryota</taxon>
        <taxon>Viridiplantae</taxon>
        <taxon>Streptophyta</taxon>
        <taxon>Embryophyta</taxon>
        <taxon>Tracheophyta</taxon>
        <taxon>Spermatophyta</taxon>
        <taxon>Magnoliopsida</taxon>
        <taxon>eudicotyledons</taxon>
        <taxon>Gunneridae</taxon>
        <taxon>Pentapetalae</taxon>
        <taxon>rosids</taxon>
        <taxon>fabids</taxon>
        <taxon>Fabales</taxon>
        <taxon>Fabaceae</taxon>
        <taxon>Papilionoideae</taxon>
        <taxon>50 kb inversion clade</taxon>
        <taxon>NPAAA clade</taxon>
        <taxon>indigoferoid/millettioid clade</taxon>
        <taxon>Phaseoleae</taxon>
        <taxon>Mucuna</taxon>
    </lineage>
</organism>
<name>A0A371F5J7_MUCPR</name>
<dbReference type="PANTHER" id="PTHR46851:SF23">
    <property type="entry name" value="SWIB_MDM2 DOMAIN-CONTAINING PROTEIN"/>
    <property type="match status" value="1"/>
</dbReference>
<reference evidence="1" key="1">
    <citation type="submission" date="2018-05" db="EMBL/GenBank/DDBJ databases">
        <title>Draft genome of Mucuna pruriens seed.</title>
        <authorList>
            <person name="Nnadi N.E."/>
            <person name="Vos R."/>
            <person name="Hasami M.H."/>
            <person name="Devisetty U.K."/>
            <person name="Aguiy J.C."/>
        </authorList>
    </citation>
    <scope>NUCLEOTIDE SEQUENCE [LARGE SCALE GENOMIC DNA]</scope>
    <source>
        <strain evidence="1">JCA_2017</strain>
    </source>
</reference>
<accession>A0A371F5J7</accession>
<dbReference type="OrthoDB" id="1870062at2759"/>